<dbReference type="InterPro" id="IPR007170">
    <property type="entry name" value="SpoVG"/>
</dbReference>
<gene>
    <name evidence="4" type="ORF">H8710_11865</name>
</gene>
<name>A0A926I7A1_9FIRM</name>
<keyword evidence="3" id="KW-0131">Cell cycle</keyword>
<evidence type="ECO:0000313" key="4">
    <source>
        <dbReference type="EMBL" id="MBC8560760.1"/>
    </source>
</evidence>
<organism evidence="4 5">
    <name type="scientific">Fumia xinanensis</name>
    <dbReference type="NCBI Taxonomy" id="2763659"/>
    <lineage>
        <taxon>Bacteria</taxon>
        <taxon>Bacillati</taxon>
        <taxon>Bacillota</taxon>
        <taxon>Clostridia</taxon>
        <taxon>Eubacteriales</taxon>
        <taxon>Oscillospiraceae</taxon>
        <taxon>Fumia</taxon>
    </lineage>
</organism>
<comment type="caution">
    <text evidence="4">The sequence shown here is derived from an EMBL/GenBank/DDBJ whole genome shotgun (WGS) entry which is preliminary data.</text>
</comment>
<protein>
    <submittedName>
        <fullName evidence="4">Septation protein SpoVG family protein</fullName>
    </submittedName>
</protein>
<dbReference type="AlphaFoldDB" id="A0A926I7A1"/>
<evidence type="ECO:0000256" key="1">
    <source>
        <dbReference type="ARBA" id="ARBA00022618"/>
    </source>
</evidence>
<sequence>MKITVEISKLFTGRTDNLKAASNIILEDGDGERLIIKNVRVVKGEHGLFMSLPSRRNVNGEYKEMCYPLSATLRKRMSEAVLSAYDYELQKTAENPDDIPSA</sequence>
<dbReference type="RefSeq" id="WP_249296027.1">
    <property type="nucleotide sequence ID" value="NZ_JACRSV010000004.1"/>
</dbReference>
<dbReference type="GO" id="GO:0000917">
    <property type="term" value="P:division septum assembly"/>
    <property type="evidence" value="ECO:0007669"/>
    <property type="project" value="UniProtKB-KW"/>
</dbReference>
<dbReference type="Gene3D" id="3.30.1120.40">
    <property type="entry name" value="Stage V sporulation protein G"/>
    <property type="match status" value="1"/>
</dbReference>
<dbReference type="GO" id="GO:0030435">
    <property type="term" value="P:sporulation resulting in formation of a cellular spore"/>
    <property type="evidence" value="ECO:0007669"/>
    <property type="project" value="InterPro"/>
</dbReference>
<dbReference type="InterPro" id="IPR036751">
    <property type="entry name" value="SpoVG_sf"/>
</dbReference>
<dbReference type="PANTHER" id="PTHR38429:SF1">
    <property type="entry name" value="SEPTATION PROTEIN SPOVG-RELATED"/>
    <property type="match status" value="1"/>
</dbReference>
<dbReference type="Proteomes" id="UP000610760">
    <property type="component" value="Unassembled WGS sequence"/>
</dbReference>
<evidence type="ECO:0000256" key="2">
    <source>
        <dbReference type="ARBA" id="ARBA00023210"/>
    </source>
</evidence>
<dbReference type="SUPFAM" id="SSF160537">
    <property type="entry name" value="SpoVG-like"/>
    <property type="match status" value="1"/>
</dbReference>
<dbReference type="Pfam" id="PF04026">
    <property type="entry name" value="SpoVG"/>
    <property type="match status" value="1"/>
</dbReference>
<keyword evidence="1" id="KW-0132">Cell division</keyword>
<reference evidence="4" key="1">
    <citation type="submission" date="2020-08" db="EMBL/GenBank/DDBJ databases">
        <title>Genome public.</title>
        <authorList>
            <person name="Liu C."/>
            <person name="Sun Q."/>
        </authorList>
    </citation>
    <scope>NUCLEOTIDE SEQUENCE</scope>
    <source>
        <strain evidence="4">NSJ-33</strain>
    </source>
</reference>
<evidence type="ECO:0000313" key="5">
    <source>
        <dbReference type="Proteomes" id="UP000610760"/>
    </source>
</evidence>
<keyword evidence="5" id="KW-1185">Reference proteome</keyword>
<accession>A0A926I7A1</accession>
<dbReference type="EMBL" id="JACRSV010000004">
    <property type="protein sequence ID" value="MBC8560760.1"/>
    <property type="molecule type" value="Genomic_DNA"/>
</dbReference>
<dbReference type="PANTHER" id="PTHR38429">
    <property type="entry name" value="SEPTATION PROTEIN SPOVG-RELATED"/>
    <property type="match status" value="1"/>
</dbReference>
<proteinExistence type="predicted"/>
<keyword evidence="2" id="KW-0717">Septation</keyword>
<evidence type="ECO:0000256" key="3">
    <source>
        <dbReference type="ARBA" id="ARBA00023306"/>
    </source>
</evidence>